<protein>
    <submittedName>
        <fullName evidence="3">Uncharacterized protein</fullName>
    </submittedName>
</protein>
<feature type="region of interest" description="Disordered" evidence="2">
    <location>
        <begin position="153"/>
        <end position="194"/>
    </location>
</feature>
<feature type="compositionally biased region" description="Polar residues" evidence="2">
    <location>
        <begin position="166"/>
        <end position="190"/>
    </location>
</feature>
<organism evidence="3 4">
    <name type="scientific">Rhizoctonia solani</name>
    <dbReference type="NCBI Taxonomy" id="456999"/>
    <lineage>
        <taxon>Eukaryota</taxon>
        <taxon>Fungi</taxon>
        <taxon>Dikarya</taxon>
        <taxon>Basidiomycota</taxon>
        <taxon>Agaricomycotina</taxon>
        <taxon>Agaricomycetes</taxon>
        <taxon>Cantharellales</taxon>
        <taxon>Ceratobasidiaceae</taxon>
        <taxon>Rhizoctonia</taxon>
    </lineage>
</organism>
<evidence type="ECO:0000313" key="4">
    <source>
        <dbReference type="Proteomes" id="UP000663827"/>
    </source>
</evidence>
<dbReference type="AlphaFoldDB" id="A0A8H3EA47"/>
<feature type="coiled-coil region" evidence="1">
    <location>
        <begin position="271"/>
        <end position="383"/>
    </location>
</feature>
<evidence type="ECO:0000256" key="1">
    <source>
        <dbReference type="SAM" id="Coils"/>
    </source>
</evidence>
<proteinExistence type="predicted"/>
<gene>
    <name evidence="3" type="ORF">RDB_LOCUS170475</name>
</gene>
<reference evidence="3" key="1">
    <citation type="submission" date="2021-01" db="EMBL/GenBank/DDBJ databases">
        <authorList>
            <person name="Kaushik A."/>
        </authorList>
    </citation>
    <scope>NUCLEOTIDE SEQUENCE</scope>
    <source>
        <strain evidence="3">AG5</strain>
    </source>
</reference>
<accession>A0A8H3EA47</accession>
<feature type="region of interest" description="Disordered" evidence="2">
    <location>
        <begin position="237"/>
        <end position="264"/>
    </location>
</feature>
<keyword evidence="1" id="KW-0175">Coiled coil</keyword>
<dbReference type="Proteomes" id="UP000663827">
    <property type="component" value="Unassembled WGS sequence"/>
</dbReference>
<evidence type="ECO:0000256" key="2">
    <source>
        <dbReference type="SAM" id="MobiDB-lite"/>
    </source>
</evidence>
<feature type="region of interest" description="Disordered" evidence="2">
    <location>
        <begin position="443"/>
        <end position="462"/>
    </location>
</feature>
<comment type="caution">
    <text evidence="3">The sequence shown here is derived from an EMBL/GenBank/DDBJ whole genome shotgun (WGS) entry which is preliminary data.</text>
</comment>
<name>A0A8H3EA47_9AGAM</name>
<evidence type="ECO:0000313" key="3">
    <source>
        <dbReference type="EMBL" id="CAE7223553.1"/>
    </source>
</evidence>
<dbReference type="EMBL" id="CAJNJQ010006182">
    <property type="protein sequence ID" value="CAE7223553.1"/>
    <property type="molecule type" value="Genomic_DNA"/>
</dbReference>
<feature type="compositionally biased region" description="Basic and acidic residues" evidence="2">
    <location>
        <begin position="250"/>
        <end position="264"/>
    </location>
</feature>
<sequence>MNQTYSYQDIRYYRIRAIQISSKDPRKSLPEYGIVRTLLENFGAVQHCWTLRIRDGVQVSGPANTAIVVFVAQYAVDKALISSRSREGGTFWEAHSITAHGLQKTGDIGKIFLSNIVSSISHIRDKAMPNGKPFDHALPQVTKRHWKRSSLEAMEPMAKRPRTENGENGSNSTVVTSDRIATSEPQTNPAPQTPEWMRARIAQLEAELDSAKAARDMATSEHEVIRMANQAEQIARREAMAQKSAAESALSRKEVEQDRLRTEHESATSQLSALLRDVEILRGQLETAENKLNLAQLSSNEFAKSSDRVKALEAELGEAQDRAQKLQLYKSRMEEQNTNPDNTGLDDMRGKNKLLKSEIKQLKSDLASALEQLQSTQRSLESRVLKCSSARAKYERTKEKLGVYKARLENERIIMEKLKETLTPEVYKSLGVMHETLGAFLSAMGSPSVGDEGNTEPKEEFE</sequence>